<accession>A0A6A8AFP4</accession>
<dbReference type="Proteomes" id="UP000435138">
    <property type="component" value="Unassembled WGS sequence"/>
</dbReference>
<dbReference type="EMBL" id="WIXI01000045">
    <property type="protein sequence ID" value="MQY47581.1"/>
    <property type="molecule type" value="Genomic_DNA"/>
</dbReference>
<evidence type="ECO:0000313" key="2">
    <source>
        <dbReference type="Proteomes" id="UP000435138"/>
    </source>
</evidence>
<sequence length="162" mass="18190">MHSDLIEELQALTERLWARAGLGDCVQIARERHDDGSPHIEVVAGRYDIVVRERGRELQRIAGLSLSDTARWFLFGMAVAHAQSAELGSRSAPKNAPALASGIQDDGYSRWNWMAPTVDTMSRISSDLGDWTLQEFRRVLSRTPLAEHEKRNARYPLLPAPE</sequence>
<reference evidence="1 2" key="1">
    <citation type="submission" date="2019-11" db="EMBL/GenBank/DDBJ databases">
        <title>Genome analysis of Rhizobacterium cereale a novel genus and species isolated from maize roots in North Spain.</title>
        <authorList>
            <person name="Menendez E."/>
            <person name="Flores-Felix J.D."/>
            <person name="Ramirez-Bahena M.-H."/>
            <person name="Igual J.M."/>
            <person name="Garcia-Fraile P."/>
            <person name="Peix A."/>
            <person name="Velazquez E."/>
        </authorList>
    </citation>
    <scope>NUCLEOTIDE SEQUENCE [LARGE SCALE GENOMIC DNA]</scope>
    <source>
        <strain evidence="1 2">RZME27</strain>
    </source>
</reference>
<comment type="caution">
    <text evidence="1">The sequence shown here is derived from an EMBL/GenBank/DDBJ whole genome shotgun (WGS) entry which is preliminary data.</text>
</comment>
<name>A0A6A8AFP4_9HYPH</name>
<evidence type="ECO:0008006" key="3">
    <source>
        <dbReference type="Google" id="ProtNLM"/>
    </source>
</evidence>
<dbReference type="AlphaFoldDB" id="A0A6A8AFP4"/>
<proteinExistence type="predicted"/>
<keyword evidence="2" id="KW-1185">Reference proteome</keyword>
<protein>
    <recommendedName>
        <fullName evidence="3">Immunity protein 63 domain-containing protein</fullName>
    </recommendedName>
</protein>
<gene>
    <name evidence="1" type="ORF">GAO09_16220</name>
</gene>
<dbReference type="RefSeq" id="WP_153355053.1">
    <property type="nucleotide sequence ID" value="NZ_JAYKOO010000007.1"/>
</dbReference>
<organism evidence="1 2">
    <name type="scientific">Endobacterium cereale</name>
    <dbReference type="NCBI Taxonomy" id="2663029"/>
    <lineage>
        <taxon>Bacteria</taxon>
        <taxon>Pseudomonadati</taxon>
        <taxon>Pseudomonadota</taxon>
        <taxon>Alphaproteobacteria</taxon>
        <taxon>Hyphomicrobiales</taxon>
        <taxon>Rhizobiaceae</taxon>
        <taxon>Endobacterium</taxon>
    </lineage>
</organism>
<evidence type="ECO:0000313" key="1">
    <source>
        <dbReference type="EMBL" id="MQY47581.1"/>
    </source>
</evidence>